<reference evidence="1 2" key="1">
    <citation type="submission" date="2018-11" db="EMBL/GenBank/DDBJ databases">
        <authorList>
            <consortium name="Pathogen Informatics"/>
        </authorList>
    </citation>
    <scope>NUCLEOTIDE SEQUENCE [LARGE SCALE GENOMIC DNA]</scope>
</reference>
<dbReference type="Proteomes" id="UP000050761">
    <property type="component" value="Unassembled WGS sequence"/>
</dbReference>
<organism evidence="2 3">
    <name type="scientific">Heligmosomoides polygyrus</name>
    <name type="common">Parasitic roundworm</name>
    <dbReference type="NCBI Taxonomy" id="6339"/>
    <lineage>
        <taxon>Eukaryota</taxon>
        <taxon>Metazoa</taxon>
        <taxon>Ecdysozoa</taxon>
        <taxon>Nematoda</taxon>
        <taxon>Chromadorea</taxon>
        <taxon>Rhabditida</taxon>
        <taxon>Rhabditina</taxon>
        <taxon>Rhabditomorpha</taxon>
        <taxon>Strongyloidea</taxon>
        <taxon>Heligmosomidae</taxon>
        <taxon>Heligmosomoides</taxon>
    </lineage>
</organism>
<evidence type="ECO:0000313" key="1">
    <source>
        <dbReference type="EMBL" id="VDO35314.1"/>
    </source>
</evidence>
<accession>A0A3P7VLS7</accession>
<dbReference type="PANTHER" id="PTHR21325">
    <property type="entry name" value="PHOSPHOLIPASE B, PLB1"/>
    <property type="match status" value="1"/>
</dbReference>
<reference evidence="3" key="2">
    <citation type="submission" date="2019-09" db="UniProtKB">
        <authorList>
            <consortium name="WormBaseParasite"/>
        </authorList>
    </citation>
    <scope>IDENTIFICATION</scope>
</reference>
<dbReference type="AlphaFoldDB" id="A0A183FBB7"/>
<dbReference type="EMBL" id="UZAH01009211">
    <property type="protein sequence ID" value="VDO35314.1"/>
    <property type="molecule type" value="Genomic_DNA"/>
</dbReference>
<dbReference type="OrthoDB" id="10265800at2759"/>
<gene>
    <name evidence="1" type="ORF">HPBE_LOCUS3461</name>
</gene>
<keyword evidence="2" id="KW-1185">Reference proteome</keyword>
<proteinExistence type="predicted"/>
<name>A0A183FBB7_HELPZ</name>
<sequence length="89" mass="9889">MEPPITSNGQADLRFFAPDCFHFSKFGHSNMGKHLWNTIVQPVGAKQTSVNFTDILAPLSCPEKVACPLFPTTKNSRNCTMYLTPSELD</sequence>
<protein>
    <submittedName>
        <fullName evidence="3">GDSL esterase/lipase</fullName>
    </submittedName>
</protein>
<accession>A0A183FBB7</accession>
<dbReference type="GO" id="GO:0006644">
    <property type="term" value="P:phospholipid metabolic process"/>
    <property type="evidence" value="ECO:0007669"/>
    <property type="project" value="TreeGrafter"/>
</dbReference>
<evidence type="ECO:0000313" key="3">
    <source>
        <dbReference type="WBParaSite" id="HPBE_0000345901-mRNA-1"/>
    </source>
</evidence>
<evidence type="ECO:0000313" key="2">
    <source>
        <dbReference type="Proteomes" id="UP000050761"/>
    </source>
</evidence>
<dbReference type="GO" id="GO:0004620">
    <property type="term" value="F:phospholipase activity"/>
    <property type="evidence" value="ECO:0007669"/>
    <property type="project" value="InterPro"/>
</dbReference>
<dbReference type="WBParaSite" id="HPBE_0000345901-mRNA-1">
    <property type="protein sequence ID" value="HPBE_0000345901-mRNA-1"/>
    <property type="gene ID" value="HPBE_0000345901"/>
</dbReference>
<dbReference type="PANTHER" id="PTHR21325:SF50">
    <property type="entry name" value="LIPASE_GDSL DOMAIN-CONTAINING PROTEIN"/>
    <property type="match status" value="1"/>
</dbReference>
<dbReference type="InterPro" id="IPR038885">
    <property type="entry name" value="PLB1"/>
</dbReference>